<name>A0ABW0QJE2_9GAMM</name>
<comment type="caution">
    <text evidence="2">The sequence shown here is derived from an EMBL/GenBank/DDBJ whole genome shotgun (WGS) entry which is preliminary data.</text>
</comment>
<reference evidence="3" key="1">
    <citation type="journal article" date="2019" name="Int. J. Syst. Evol. Microbiol.">
        <title>The Global Catalogue of Microorganisms (GCM) 10K type strain sequencing project: providing services to taxonomists for standard genome sequencing and annotation.</title>
        <authorList>
            <consortium name="The Broad Institute Genomics Platform"/>
            <consortium name="The Broad Institute Genome Sequencing Center for Infectious Disease"/>
            <person name="Wu L."/>
            <person name="Ma J."/>
        </authorList>
    </citation>
    <scope>NUCLEOTIDE SEQUENCE [LARGE SCALE GENOMIC DNA]</scope>
    <source>
        <strain evidence="3">CGMCC 1.16619</strain>
    </source>
</reference>
<dbReference type="InterPro" id="IPR026634">
    <property type="entry name" value="TPST-like"/>
</dbReference>
<dbReference type="SUPFAM" id="SSF52540">
    <property type="entry name" value="P-loop containing nucleoside triphosphate hydrolases"/>
    <property type="match status" value="1"/>
</dbReference>
<dbReference type="InterPro" id="IPR019734">
    <property type="entry name" value="TPR_rpt"/>
</dbReference>
<dbReference type="EMBL" id="JBHSNF010000001">
    <property type="protein sequence ID" value="MFC5524455.1"/>
    <property type="molecule type" value="Genomic_DNA"/>
</dbReference>
<keyword evidence="1" id="KW-0808">Transferase</keyword>
<sequence length="611" mass="69214">MTTQAKQRILEAFQIGQLAEAEQLARSQLEQQGGDEDLLFLLALSLQQQQKFQEALPVYAELARLFPENSLHVGNHATALRDAGALDEAEEAYRVSLRLDPANTEQLLNLGMLQLQQHRFIEARDTLLDAFAIEPDVPSIRIHAARACAACRDDQRVDELLKPWRSWLPLEPDEQFELAMLQLMLGDANSVQALLEDLLMRMPSHLQAQLQLASVYERVNQLDLAEARLQEIEAGQREHESDDTVRREIAHQRATLAVRRGDMAAGRALLELAGPRTPGDYTHYFILAGVCDKLGDLPGALRALESAHALQAEEMRAVVPDRYAPDAPIIPTAVGRVTAQDFRAWPTLSAPDASHSPVFIVGFPRSGTTLLEQMLDAHPKLQSMDERPFFNVLVDRLDDHEFQFPRDMYKLDQRDCDELRKAYVSMVCTKVPRRWDTQLVDKNPLNMLWLPMIHRLFPEAKIILALRHPCDVLLSNYMQNFRSTVLAMACESLPQLARAYVTAMECWLDHVEVFKPNVFISRYEELVADTVGQTRKIAEFIGLEDASAMLNFDQHARDKGYIATPSYAQVIVPVNRKGLNRWVRYREALAPALPILQPMLDHWGYSVDAPV</sequence>
<keyword evidence="3" id="KW-1185">Reference proteome</keyword>
<dbReference type="PANTHER" id="PTHR12788:SF10">
    <property type="entry name" value="PROTEIN-TYROSINE SULFOTRANSFERASE"/>
    <property type="match status" value="1"/>
</dbReference>
<dbReference type="PANTHER" id="PTHR12788">
    <property type="entry name" value="PROTEIN-TYROSINE SULFOTRANSFERASE 2"/>
    <property type="match status" value="1"/>
</dbReference>
<dbReference type="Proteomes" id="UP001596114">
    <property type="component" value="Unassembled WGS sequence"/>
</dbReference>
<gene>
    <name evidence="2" type="ORF">ACFPPA_01735</name>
</gene>
<evidence type="ECO:0000313" key="3">
    <source>
        <dbReference type="Proteomes" id="UP001596114"/>
    </source>
</evidence>
<protein>
    <submittedName>
        <fullName evidence="2">Sulfotransferase</fullName>
    </submittedName>
</protein>
<evidence type="ECO:0000313" key="2">
    <source>
        <dbReference type="EMBL" id="MFC5524455.1"/>
    </source>
</evidence>
<dbReference type="RefSeq" id="WP_377316672.1">
    <property type="nucleotide sequence ID" value="NZ_JBHSNF010000001.1"/>
</dbReference>
<proteinExistence type="predicted"/>
<dbReference type="InterPro" id="IPR027417">
    <property type="entry name" value="P-loop_NTPase"/>
</dbReference>
<dbReference type="Gene3D" id="3.40.50.300">
    <property type="entry name" value="P-loop containing nucleotide triphosphate hydrolases"/>
    <property type="match status" value="1"/>
</dbReference>
<dbReference type="Pfam" id="PF13469">
    <property type="entry name" value="Sulfotransfer_3"/>
    <property type="match status" value="1"/>
</dbReference>
<evidence type="ECO:0000256" key="1">
    <source>
        <dbReference type="ARBA" id="ARBA00022679"/>
    </source>
</evidence>
<organism evidence="2 3">
    <name type="scientific">Rhodanobacter ginsengisoli</name>
    <dbReference type="NCBI Taxonomy" id="418646"/>
    <lineage>
        <taxon>Bacteria</taxon>
        <taxon>Pseudomonadati</taxon>
        <taxon>Pseudomonadota</taxon>
        <taxon>Gammaproteobacteria</taxon>
        <taxon>Lysobacterales</taxon>
        <taxon>Rhodanobacteraceae</taxon>
        <taxon>Rhodanobacter</taxon>
    </lineage>
</organism>
<dbReference type="InterPro" id="IPR011990">
    <property type="entry name" value="TPR-like_helical_dom_sf"/>
</dbReference>
<dbReference type="Pfam" id="PF13432">
    <property type="entry name" value="TPR_16"/>
    <property type="match status" value="1"/>
</dbReference>
<dbReference type="SUPFAM" id="SSF48452">
    <property type="entry name" value="TPR-like"/>
    <property type="match status" value="2"/>
</dbReference>
<accession>A0ABW0QJE2</accession>
<dbReference type="SMART" id="SM00028">
    <property type="entry name" value="TPR"/>
    <property type="match status" value="4"/>
</dbReference>
<dbReference type="Gene3D" id="1.25.40.1040">
    <property type="match status" value="1"/>
</dbReference>
<dbReference type="Gene3D" id="1.25.40.10">
    <property type="entry name" value="Tetratricopeptide repeat domain"/>
    <property type="match status" value="1"/>
</dbReference>